<accession>A0A3S3RAM8</accession>
<evidence type="ECO:0000256" key="2">
    <source>
        <dbReference type="ARBA" id="ARBA00023224"/>
    </source>
</evidence>
<evidence type="ECO:0000313" key="8">
    <source>
        <dbReference type="EMBL" id="RWX56413.1"/>
    </source>
</evidence>
<proteinExistence type="inferred from homology"/>
<dbReference type="PROSITE" id="PS50111">
    <property type="entry name" value="CHEMOTAXIS_TRANSDUC_2"/>
    <property type="match status" value="1"/>
</dbReference>
<dbReference type="FunFam" id="1.10.287.950:FF:000001">
    <property type="entry name" value="Methyl-accepting chemotaxis sensory transducer"/>
    <property type="match status" value="1"/>
</dbReference>
<evidence type="ECO:0000256" key="5">
    <source>
        <dbReference type="SAM" id="Phobius"/>
    </source>
</evidence>
<keyword evidence="5" id="KW-1133">Transmembrane helix</keyword>
<name>A0A3S3RAM8_9GAMM</name>
<comment type="similarity">
    <text evidence="3">Belongs to the methyl-accepting chemotaxis (MCP) protein family.</text>
</comment>
<dbReference type="CDD" id="cd06225">
    <property type="entry name" value="HAMP"/>
    <property type="match status" value="1"/>
</dbReference>
<comment type="caution">
    <text evidence="8">The sequence shown here is derived from an EMBL/GenBank/DDBJ whole genome shotgun (WGS) entry which is preliminary data.</text>
</comment>
<dbReference type="PANTHER" id="PTHR32089:SF112">
    <property type="entry name" value="LYSOZYME-LIKE PROTEIN-RELATED"/>
    <property type="match status" value="1"/>
</dbReference>
<dbReference type="PROSITE" id="PS50885">
    <property type="entry name" value="HAMP"/>
    <property type="match status" value="1"/>
</dbReference>
<keyword evidence="2 4" id="KW-0807">Transducer</keyword>
<feature type="transmembrane region" description="Helical" evidence="5">
    <location>
        <begin position="268"/>
        <end position="288"/>
    </location>
</feature>
<dbReference type="CDD" id="cd11386">
    <property type="entry name" value="MCP_signal"/>
    <property type="match status" value="1"/>
</dbReference>
<dbReference type="Proteomes" id="UP000287563">
    <property type="component" value="Unassembled WGS sequence"/>
</dbReference>
<feature type="transmembrane region" description="Helical" evidence="5">
    <location>
        <begin position="7"/>
        <end position="29"/>
    </location>
</feature>
<dbReference type="AlphaFoldDB" id="A0A3S3RAM8"/>
<dbReference type="PANTHER" id="PTHR32089">
    <property type="entry name" value="METHYL-ACCEPTING CHEMOTAXIS PROTEIN MCPB"/>
    <property type="match status" value="1"/>
</dbReference>
<dbReference type="Gene3D" id="1.10.287.950">
    <property type="entry name" value="Methyl-accepting chemotaxis protein"/>
    <property type="match status" value="1"/>
</dbReference>
<sequence>MSIKRTLHCMVIILILAMIAMMTSSHYFIGKIQAVLNASQLVYMVEADMLAMRKDEKDFLAHKDIEYKEKFDSKFNQFHTDLQALNITLANADISFDNLPTLKSITNDYNSIFNEVVSIQQKIGLNKSSGFYHSLLTAAHELETQINRLDDAQLRVQLLLLRRQEKDFMLHRQNIYADAFTERLKHMQDQLSLPEYSTVRTKLTSVLEQYQESFNHFVSLSRQEGLTDNQGLIGKLRSSIKKSETILAEEASQLKSQISQAQDEAKSFLLILGIGITIVISTLVVYFANRISGRLSQVTKTMNEISNGDGDLCVTLDTKGNDEIAELGLAFNTFVGKIHSTVNVVASSVLQLASTTEEMSAVMEQAKTGAFKQQQDVNEIAVVMEEMNAAVQEVKQSTIQADNAAEHAHQEAEQGCEMAEQSIHGVTLLANEVESATDVIKTLIIHSQNISEVLGVIQGIADQTNLLALNAAIEAARAGESGRGFAVVADEVRSLALRTQEATKEILTITAGLQTDAEAATKVMENSEGLATSAVSQTKLANNSLHDITKTVECVSEMNRHVAVAIEQQSHTSDEINLHMEDISNVCEESAAGMEQLAIANIELANMTQELKALLGQFKL</sequence>
<keyword evidence="5" id="KW-0812">Transmembrane</keyword>
<dbReference type="InterPro" id="IPR003660">
    <property type="entry name" value="HAMP_dom"/>
</dbReference>
<evidence type="ECO:0000259" key="6">
    <source>
        <dbReference type="PROSITE" id="PS50111"/>
    </source>
</evidence>
<dbReference type="SUPFAM" id="SSF58104">
    <property type="entry name" value="Methyl-accepting chemotaxis protein (MCP) signaling domain"/>
    <property type="match status" value="1"/>
</dbReference>
<evidence type="ECO:0000256" key="1">
    <source>
        <dbReference type="ARBA" id="ARBA00004370"/>
    </source>
</evidence>
<dbReference type="SMART" id="SM00283">
    <property type="entry name" value="MA"/>
    <property type="match status" value="1"/>
</dbReference>
<dbReference type="InterPro" id="IPR004089">
    <property type="entry name" value="MCPsignal_dom"/>
</dbReference>
<evidence type="ECO:0000256" key="4">
    <source>
        <dbReference type="PROSITE-ProRule" id="PRU00284"/>
    </source>
</evidence>
<keyword evidence="5" id="KW-0472">Membrane</keyword>
<reference evidence="8 9" key="1">
    <citation type="submission" date="2018-11" db="EMBL/GenBank/DDBJ databases">
        <title>Photobacterium sp. BEI247 sp. nov., a marine bacterium isolated from Yongle Blue Hole in the South China Sea.</title>
        <authorList>
            <person name="Wang X."/>
        </authorList>
    </citation>
    <scope>NUCLEOTIDE SEQUENCE [LARGE SCALE GENOMIC DNA]</scope>
    <source>
        <strain evidence="9">BEI247</strain>
    </source>
</reference>
<dbReference type="Pfam" id="PF00015">
    <property type="entry name" value="MCPsignal"/>
    <property type="match status" value="1"/>
</dbReference>
<evidence type="ECO:0000259" key="7">
    <source>
        <dbReference type="PROSITE" id="PS50885"/>
    </source>
</evidence>
<dbReference type="SMART" id="SM00304">
    <property type="entry name" value="HAMP"/>
    <property type="match status" value="1"/>
</dbReference>
<keyword evidence="9" id="KW-1185">Reference proteome</keyword>
<evidence type="ECO:0000313" key="9">
    <source>
        <dbReference type="Proteomes" id="UP000287563"/>
    </source>
</evidence>
<dbReference type="GO" id="GO:0007165">
    <property type="term" value="P:signal transduction"/>
    <property type="evidence" value="ECO:0007669"/>
    <property type="project" value="UniProtKB-KW"/>
</dbReference>
<gene>
    <name evidence="8" type="ORF">EDI28_09095</name>
</gene>
<protein>
    <submittedName>
        <fullName evidence="8">Methyl-accepting chemotaxis protein</fullName>
    </submittedName>
</protein>
<dbReference type="SMART" id="SM01358">
    <property type="entry name" value="HBM"/>
    <property type="match status" value="1"/>
</dbReference>
<organism evidence="8 9">
    <name type="scientific">Photobacterium chitinilyticum</name>
    <dbReference type="NCBI Taxonomy" id="2485123"/>
    <lineage>
        <taxon>Bacteria</taxon>
        <taxon>Pseudomonadati</taxon>
        <taxon>Pseudomonadota</taxon>
        <taxon>Gammaproteobacteria</taxon>
        <taxon>Vibrionales</taxon>
        <taxon>Vibrionaceae</taxon>
        <taxon>Photobacterium</taxon>
    </lineage>
</organism>
<dbReference type="Pfam" id="PF00672">
    <property type="entry name" value="HAMP"/>
    <property type="match status" value="1"/>
</dbReference>
<dbReference type="InterPro" id="IPR032255">
    <property type="entry name" value="HBM"/>
</dbReference>
<dbReference type="GO" id="GO:0016020">
    <property type="term" value="C:membrane"/>
    <property type="evidence" value="ECO:0007669"/>
    <property type="project" value="UniProtKB-SubCell"/>
</dbReference>
<evidence type="ECO:0000256" key="3">
    <source>
        <dbReference type="ARBA" id="ARBA00029447"/>
    </source>
</evidence>
<feature type="domain" description="Methyl-accepting transducer" evidence="6">
    <location>
        <begin position="348"/>
        <end position="584"/>
    </location>
</feature>
<feature type="domain" description="HAMP" evidence="7">
    <location>
        <begin position="289"/>
        <end position="343"/>
    </location>
</feature>
<dbReference type="EMBL" id="RJLM01000002">
    <property type="protein sequence ID" value="RWX56413.1"/>
    <property type="molecule type" value="Genomic_DNA"/>
</dbReference>
<dbReference type="OrthoDB" id="8724845at2"/>
<dbReference type="GO" id="GO:0006935">
    <property type="term" value="P:chemotaxis"/>
    <property type="evidence" value="ECO:0007669"/>
    <property type="project" value="UniProtKB-ARBA"/>
</dbReference>
<comment type="subcellular location">
    <subcellularLocation>
        <location evidence="1">Membrane</location>
    </subcellularLocation>
</comment>